<dbReference type="EMBL" id="JACHVY010000001">
    <property type="protein sequence ID" value="MBB2899742.1"/>
    <property type="molecule type" value="Genomic_DNA"/>
</dbReference>
<comment type="caution">
    <text evidence="2">The sequence shown here is derived from an EMBL/GenBank/DDBJ whole genome shotgun (WGS) entry which is preliminary data.</text>
</comment>
<reference evidence="2 3" key="1">
    <citation type="submission" date="2020-08" db="EMBL/GenBank/DDBJ databases">
        <title>The Agave Microbiome: Exploring the role of microbial communities in plant adaptations to desert environments.</title>
        <authorList>
            <person name="Partida-Martinez L.P."/>
        </authorList>
    </citation>
    <scope>NUCLEOTIDE SEQUENCE [LARGE SCALE GENOMIC DNA]</scope>
    <source>
        <strain evidence="2 3">AS2.23</strain>
    </source>
</reference>
<accession>A0A7W4TJQ4</accession>
<organism evidence="2 3">
    <name type="scientific">Kineococcus radiotolerans</name>
    <dbReference type="NCBI Taxonomy" id="131568"/>
    <lineage>
        <taxon>Bacteria</taxon>
        <taxon>Bacillati</taxon>
        <taxon>Actinomycetota</taxon>
        <taxon>Actinomycetes</taxon>
        <taxon>Kineosporiales</taxon>
        <taxon>Kineosporiaceae</taxon>
        <taxon>Kineococcus</taxon>
    </lineage>
</organism>
<reference evidence="2 3" key="2">
    <citation type="submission" date="2020-08" db="EMBL/GenBank/DDBJ databases">
        <authorList>
            <person name="Partida-Martinez L."/>
            <person name="Huntemann M."/>
            <person name="Clum A."/>
            <person name="Wang J."/>
            <person name="Palaniappan K."/>
            <person name="Ritter S."/>
            <person name="Chen I.-M."/>
            <person name="Stamatis D."/>
            <person name="Reddy T."/>
            <person name="O'Malley R."/>
            <person name="Daum C."/>
            <person name="Shapiro N."/>
            <person name="Ivanova N."/>
            <person name="Kyrpides N."/>
            <person name="Woyke T."/>
        </authorList>
    </citation>
    <scope>NUCLEOTIDE SEQUENCE [LARGE SCALE GENOMIC DNA]</scope>
    <source>
        <strain evidence="2 3">AS2.23</strain>
    </source>
</reference>
<evidence type="ECO:0000313" key="2">
    <source>
        <dbReference type="EMBL" id="MBB2899742.1"/>
    </source>
</evidence>
<evidence type="ECO:0000313" key="3">
    <source>
        <dbReference type="Proteomes" id="UP000533269"/>
    </source>
</evidence>
<dbReference type="AlphaFoldDB" id="A0A7W4TJQ4"/>
<feature type="compositionally biased region" description="Basic residues" evidence="1">
    <location>
        <begin position="14"/>
        <end position="24"/>
    </location>
</feature>
<sequence>MNPVHRGAGTLARRPGRYVPRHSTRGPAPRCEEDVVVDLTGTPAPAVLTAVLEGLRGAPEGAAQP</sequence>
<dbReference type="Proteomes" id="UP000533269">
    <property type="component" value="Unassembled WGS sequence"/>
</dbReference>
<proteinExistence type="predicted"/>
<protein>
    <submittedName>
        <fullName evidence="2">Uncharacterized protein</fullName>
    </submittedName>
</protein>
<evidence type="ECO:0000256" key="1">
    <source>
        <dbReference type="SAM" id="MobiDB-lite"/>
    </source>
</evidence>
<feature type="region of interest" description="Disordered" evidence="1">
    <location>
        <begin position="1"/>
        <end position="30"/>
    </location>
</feature>
<dbReference type="RefSeq" id="WP_041291874.1">
    <property type="nucleotide sequence ID" value="NZ_JACHVY010000001.1"/>
</dbReference>
<gene>
    <name evidence="2" type="ORF">FHR75_000530</name>
</gene>
<name>A0A7W4TJQ4_KINRA</name>